<dbReference type="Pfam" id="PF02224">
    <property type="entry name" value="Cytidylate_kin"/>
    <property type="match status" value="1"/>
</dbReference>
<keyword evidence="5 8" id="KW-0067">ATP-binding</keyword>
<evidence type="ECO:0000313" key="11">
    <source>
        <dbReference type="Proteomes" id="UP001157733"/>
    </source>
</evidence>
<evidence type="ECO:0000256" key="8">
    <source>
        <dbReference type="HAMAP-Rule" id="MF_00238"/>
    </source>
</evidence>
<dbReference type="HAMAP" id="MF_00238">
    <property type="entry name" value="Cytidyl_kinase_type1"/>
    <property type="match status" value="1"/>
</dbReference>
<comment type="catalytic activity">
    <reaction evidence="7 8">
        <text>CMP + ATP = CDP + ADP</text>
        <dbReference type="Rhea" id="RHEA:11600"/>
        <dbReference type="ChEBI" id="CHEBI:30616"/>
        <dbReference type="ChEBI" id="CHEBI:58069"/>
        <dbReference type="ChEBI" id="CHEBI:60377"/>
        <dbReference type="ChEBI" id="CHEBI:456216"/>
        <dbReference type="EC" id="2.7.4.25"/>
    </reaction>
</comment>
<dbReference type="NCBIfam" id="TIGR00017">
    <property type="entry name" value="cmk"/>
    <property type="match status" value="1"/>
</dbReference>
<reference evidence="10 11" key="1">
    <citation type="submission" date="2022-09" db="EMBL/GenBank/DDBJ databases">
        <authorList>
            <person name="Kop L."/>
        </authorList>
    </citation>
    <scope>NUCLEOTIDE SEQUENCE [LARGE SCALE GENOMIC DNA]</scope>
    <source>
        <strain evidence="10 11">347</strain>
    </source>
</reference>
<dbReference type="CDD" id="cd02020">
    <property type="entry name" value="CMPK"/>
    <property type="match status" value="1"/>
</dbReference>
<comment type="subcellular location">
    <subcellularLocation>
        <location evidence="8">Cytoplasm</location>
    </subcellularLocation>
</comment>
<evidence type="ECO:0000313" key="10">
    <source>
        <dbReference type="EMBL" id="CAI2719634.1"/>
    </source>
</evidence>
<evidence type="ECO:0000256" key="7">
    <source>
        <dbReference type="ARBA" id="ARBA00048478"/>
    </source>
</evidence>
<dbReference type="EMBL" id="OX336137">
    <property type="protein sequence ID" value="CAI2719634.1"/>
    <property type="molecule type" value="Genomic_DNA"/>
</dbReference>
<comment type="similarity">
    <text evidence="1 8">Belongs to the cytidylate kinase family. Type 1 subfamily.</text>
</comment>
<accession>A0ABN8W421</accession>
<evidence type="ECO:0000256" key="1">
    <source>
        <dbReference type="ARBA" id="ARBA00009427"/>
    </source>
</evidence>
<dbReference type="InterPro" id="IPR027417">
    <property type="entry name" value="P-loop_NTPase"/>
</dbReference>
<dbReference type="GO" id="GO:0016301">
    <property type="term" value="F:kinase activity"/>
    <property type="evidence" value="ECO:0007669"/>
    <property type="project" value="UniProtKB-KW"/>
</dbReference>
<dbReference type="Gene3D" id="3.40.50.300">
    <property type="entry name" value="P-loop containing nucleotide triphosphate hydrolases"/>
    <property type="match status" value="1"/>
</dbReference>
<evidence type="ECO:0000256" key="4">
    <source>
        <dbReference type="ARBA" id="ARBA00022777"/>
    </source>
</evidence>
<dbReference type="InterPro" id="IPR003136">
    <property type="entry name" value="Cytidylate_kin"/>
</dbReference>
<organism evidence="10 11">
    <name type="scientific">Nitrospina watsonii</name>
    <dbReference type="NCBI Taxonomy" id="1323948"/>
    <lineage>
        <taxon>Bacteria</taxon>
        <taxon>Pseudomonadati</taxon>
        <taxon>Nitrospinota/Tectimicrobiota group</taxon>
        <taxon>Nitrospinota</taxon>
        <taxon>Nitrospinia</taxon>
        <taxon>Nitrospinales</taxon>
        <taxon>Nitrospinaceae</taxon>
        <taxon>Nitrospina</taxon>
    </lineage>
</organism>
<dbReference type="PANTHER" id="PTHR21299">
    <property type="entry name" value="CYTIDYLATE KINASE/PANTOATE-BETA-ALANINE LIGASE"/>
    <property type="match status" value="1"/>
</dbReference>
<dbReference type="EC" id="2.7.4.25" evidence="8"/>
<keyword evidence="8" id="KW-0963">Cytoplasm</keyword>
<evidence type="ECO:0000256" key="5">
    <source>
        <dbReference type="ARBA" id="ARBA00022840"/>
    </source>
</evidence>
<gene>
    <name evidence="8 10" type="primary">cmk</name>
    <name evidence="10" type="ORF">NSPWAT_2778</name>
</gene>
<keyword evidence="3 8" id="KW-0547">Nucleotide-binding</keyword>
<sequence length="226" mass="24975">MIVAIDGPAGSGKSTVARLVAGRLKFQYIETGSMYRAVAWKADQVGIDPKNLDQVATVARDIQIEFKPAGDGSQRVFVEGKELTRDLKNETIGRMAAVVAANPEVRDILVSKQREMGARGDVVMDGRDIGTVVFPDAHKKFYLDADPVERARRRYDEMKEADPGLVFDQVVEQVRQRDHEDKTRATSPLKPAEDAVLIDTTALNIEEVVSKLVQAIEATPEMENKP</sequence>
<evidence type="ECO:0000259" key="9">
    <source>
        <dbReference type="Pfam" id="PF02224"/>
    </source>
</evidence>
<feature type="binding site" evidence="8">
    <location>
        <begin position="7"/>
        <end position="15"/>
    </location>
    <ligand>
        <name>ATP</name>
        <dbReference type="ChEBI" id="CHEBI:30616"/>
    </ligand>
</feature>
<protein>
    <recommendedName>
        <fullName evidence="8">Cytidylate kinase</fullName>
        <shortName evidence="8">CK</shortName>
        <ecNumber evidence="8">2.7.4.25</ecNumber>
    </recommendedName>
    <alternativeName>
        <fullName evidence="8">Cytidine monophosphate kinase</fullName>
        <shortName evidence="8">CMP kinase</shortName>
    </alternativeName>
</protein>
<evidence type="ECO:0000256" key="6">
    <source>
        <dbReference type="ARBA" id="ARBA00047615"/>
    </source>
</evidence>
<dbReference type="Proteomes" id="UP001157733">
    <property type="component" value="Chromosome"/>
</dbReference>
<keyword evidence="4 8" id="KW-0418">Kinase</keyword>
<proteinExistence type="inferred from homology"/>
<dbReference type="SUPFAM" id="SSF52540">
    <property type="entry name" value="P-loop containing nucleoside triphosphate hydrolases"/>
    <property type="match status" value="1"/>
</dbReference>
<name>A0ABN8W421_9BACT</name>
<feature type="domain" description="Cytidylate kinase" evidence="9">
    <location>
        <begin position="3"/>
        <end position="217"/>
    </location>
</feature>
<comment type="catalytic activity">
    <reaction evidence="6 8">
        <text>dCMP + ATP = dCDP + ADP</text>
        <dbReference type="Rhea" id="RHEA:25094"/>
        <dbReference type="ChEBI" id="CHEBI:30616"/>
        <dbReference type="ChEBI" id="CHEBI:57566"/>
        <dbReference type="ChEBI" id="CHEBI:58593"/>
        <dbReference type="ChEBI" id="CHEBI:456216"/>
        <dbReference type="EC" id="2.7.4.25"/>
    </reaction>
</comment>
<dbReference type="PANTHER" id="PTHR21299:SF2">
    <property type="entry name" value="CYTIDYLATE KINASE"/>
    <property type="match status" value="1"/>
</dbReference>
<dbReference type="RefSeq" id="WP_282012453.1">
    <property type="nucleotide sequence ID" value="NZ_OX336137.1"/>
</dbReference>
<evidence type="ECO:0000256" key="2">
    <source>
        <dbReference type="ARBA" id="ARBA00022679"/>
    </source>
</evidence>
<keyword evidence="11" id="KW-1185">Reference proteome</keyword>
<dbReference type="InterPro" id="IPR011994">
    <property type="entry name" value="Cytidylate_kinase_dom"/>
</dbReference>
<evidence type="ECO:0000256" key="3">
    <source>
        <dbReference type="ARBA" id="ARBA00022741"/>
    </source>
</evidence>
<keyword evidence="2 8" id="KW-0808">Transferase</keyword>